<dbReference type="SMART" id="SM00579">
    <property type="entry name" value="FBD"/>
    <property type="match status" value="1"/>
</dbReference>
<keyword evidence="3" id="KW-1185">Reference proteome</keyword>
<reference evidence="2" key="1">
    <citation type="submission" date="2020-01" db="EMBL/GenBank/DDBJ databases">
        <authorList>
            <person name="Mishra B."/>
        </authorList>
    </citation>
    <scope>NUCLEOTIDE SEQUENCE [LARGE SCALE GENOMIC DNA]</scope>
</reference>
<dbReference type="Pfam" id="PF00646">
    <property type="entry name" value="F-box"/>
    <property type="match status" value="1"/>
</dbReference>
<dbReference type="SMART" id="SM00256">
    <property type="entry name" value="FBOX"/>
    <property type="match status" value="1"/>
</dbReference>
<dbReference type="EMBL" id="CACVBM020000110">
    <property type="protein sequence ID" value="CAA7014400.1"/>
    <property type="molecule type" value="Genomic_DNA"/>
</dbReference>
<evidence type="ECO:0000313" key="3">
    <source>
        <dbReference type="Proteomes" id="UP000467841"/>
    </source>
</evidence>
<protein>
    <recommendedName>
        <fullName evidence="1">F-box domain-containing protein</fullName>
    </recommendedName>
</protein>
<dbReference type="PROSITE" id="PS50181">
    <property type="entry name" value="FBOX"/>
    <property type="match status" value="1"/>
</dbReference>
<dbReference type="Pfam" id="PF08387">
    <property type="entry name" value="FBD"/>
    <property type="match status" value="1"/>
</dbReference>
<evidence type="ECO:0000259" key="1">
    <source>
        <dbReference type="PROSITE" id="PS50181"/>
    </source>
</evidence>
<dbReference type="InterPro" id="IPR001810">
    <property type="entry name" value="F-box_dom"/>
</dbReference>
<dbReference type="PANTHER" id="PTHR31900:SF25">
    <property type="entry name" value="FBD DOMAIN-CONTAINING PROTEIN"/>
    <property type="match status" value="1"/>
</dbReference>
<proteinExistence type="predicted"/>
<dbReference type="InterPro" id="IPR050232">
    <property type="entry name" value="FBL13/AtMIF1-like"/>
</dbReference>
<dbReference type="PANTHER" id="PTHR31900">
    <property type="entry name" value="F-BOX/RNI SUPERFAMILY PROTEIN-RELATED"/>
    <property type="match status" value="1"/>
</dbReference>
<accession>A0A6D2HIJ7</accession>
<dbReference type="Proteomes" id="UP000467841">
    <property type="component" value="Unassembled WGS sequence"/>
</dbReference>
<dbReference type="Pfam" id="PF24758">
    <property type="entry name" value="LRR_At5g56370"/>
    <property type="match status" value="1"/>
</dbReference>
<dbReference type="SUPFAM" id="SSF81383">
    <property type="entry name" value="F-box domain"/>
    <property type="match status" value="1"/>
</dbReference>
<dbReference type="InterPro" id="IPR006566">
    <property type="entry name" value="FBD"/>
</dbReference>
<dbReference type="InterPro" id="IPR036047">
    <property type="entry name" value="F-box-like_dom_sf"/>
</dbReference>
<name>A0A6D2HIJ7_9BRAS</name>
<gene>
    <name evidence="2" type="ORF">MERR_LOCUS1634</name>
</gene>
<feature type="domain" description="F-box" evidence="1">
    <location>
        <begin position="1"/>
        <end position="37"/>
    </location>
</feature>
<dbReference type="InterPro" id="IPR053781">
    <property type="entry name" value="F-box_AtFBL13-like"/>
</dbReference>
<sequence>MNSISQLPDDIICKILSLLSLKEAVQTSVLSTRWRHLSLWLPSLDLNTRDFSDFNTFKSFGDRFFDSARVSCVHELKLSLGRVARNVDDESCFTSWINAAIKRKIQYLHFTGEFNLPWLLFSCETLVSLSLFDVTLDDAVSVVLPCLKTMHLDEIVYRSEATLETLISSCPVLENLEIVLSDADSGLFRVQSRSLKSFTIFRDKFIVLAASPGVVIDAPLLCYLSISDVVSESFTVNNLESSCNLDILLYFGLYAYALEIRGVSSRKSEIRKFLLGISRAGTMKICVHTCKIICRYSELEPLPQFCFMSRLCVPLWSANLRWLEQERLHELLYEEMDEISFSSVPECLVSSLEFVDFDFSLWGYCVEMELVKYFLKNSAVLKKLTLRLGSHSTRDETLKELLEIPRASTSCEVDVL</sequence>
<evidence type="ECO:0000313" key="2">
    <source>
        <dbReference type="EMBL" id="CAA7014400.1"/>
    </source>
</evidence>
<dbReference type="AlphaFoldDB" id="A0A6D2HIJ7"/>
<comment type="caution">
    <text evidence="2">The sequence shown here is derived from an EMBL/GenBank/DDBJ whole genome shotgun (WGS) entry which is preliminary data.</text>
</comment>
<dbReference type="CDD" id="cd22160">
    <property type="entry name" value="F-box_AtFBL13-like"/>
    <property type="match status" value="1"/>
</dbReference>
<dbReference type="OrthoDB" id="1079768at2759"/>
<dbReference type="Gene3D" id="3.80.10.10">
    <property type="entry name" value="Ribonuclease Inhibitor"/>
    <property type="match status" value="1"/>
</dbReference>
<organism evidence="2 3">
    <name type="scientific">Microthlaspi erraticum</name>
    <dbReference type="NCBI Taxonomy" id="1685480"/>
    <lineage>
        <taxon>Eukaryota</taxon>
        <taxon>Viridiplantae</taxon>
        <taxon>Streptophyta</taxon>
        <taxon>Embryophyta</taxon>
        <taxon>Tracheophyta</taxon>
        <taxon>Spermatophyta</taxon>
        <taxon>Magnoliopsida</taxon>
        <taxon>eudicotyledons</taxon>
        <taxon>Gunneridae</taxon>
        <taxon>Pentapetalae</taxon>
        <taxon>rosids</taxon>
        <taxon>malvids</taxon>
        <taxon>Brassicales</taxon>
        <taxon>Brassicaceae</taxon>
        <taxon>Coluteocarpeae</taxon>
        <taxon>Microthlaspi</taxon>
    </lineage>
</organism>
<dbReference type="InterPro" id="IPR032675">
    <property type="entry name" value="LRR_dom_sf"/>
</dbReference>
<dbReference type="InterPro" id="IPR055411">
    <property type="entry name" value="LRR_FXL15/At3g58940/PEG3-like"/>
</dbReference>